<keyword evidence="1" id="KW-0175">Coiled coil</keyword>
<keyword evidence="3" id="KW-1185">Reference proteome</keyword>
<feature type="coiled-coil region" evidence="1">
    <location>
        <begin position="7"/>
        <end position="68"/>
    </location>
</feature>
<comment type="caution">
    <text evidence="2">The sequence shown here is derived from an EMBL/GenBank/DDBJ whole genome shotgun (WGS) entry which is preliminary data.</text>
</comment>
<name>A0A7W7I2D0_9ACTN</name>
<sequence>MGAEPDQLELDQKIADLEAQVQGLRSRIGERADGPTDAAEASLLLTEIAEQEAILAALTARRDEIKERPVR</sequence>
<keyword evidence="2" id="KW-0131">Cell cycle</keyword>
<evidence type="ECO:0000256" key="1">
    <source>
        <dbReference type="SAM" id="Coils"/>
    </source>
</evidence>
<reference evidence="2 3" key="1">
    <citation type="submission" date="2020-08" db="EMBL/GenBank/DDBJ databases">
        <title>Sequencing the genomes of 1000 actinobacteria strains.</title>
        <authorList>
            <person name="Klenk H.-P."/>
        </authorList>
    </citation>
    <scope>NUCLEOTIDE SEQUENCE [LARGE SCALE GENOMIC DNA]</scope>
    <source>
        <strain evidence="2 3">DSM 43149</strain>
    </source>
</reference>
<gene>
    <name evidence="2" type="ORF">BJ971_005701</name>
</gene>
<keyword evidence="2" id="KW-0132">Cell division</keyword>
<dbReference type="RefSeq" id="WP_184996244.1">
    <property type="nucleotide sequence ID" value="NZ_BOMK01000081.1"/>
</dbReference>
<dbReference type="AlphaFoldDB" id="A0A7W7I2D0"/>
<proteinExistence type="predicted"/>
<dbReference type="Proteomes" id="UP000578112">
    <property type="component" value="Unassembled WGS sequence"/>
</dbReference>
<accession>A0A7W7I2D0</accession>
<dbReference type="GO" id="GO:0051301">
    <property type="term" value="P:cell division"/>
    <property type="evidence" value="ECO:0007669"/>
    <property type="project" value="UniProtKB-KW"/>
</dbReference>
<evidence type="ECO:0000313" key="3">
    <source>
        <dbReference type="Proteomes" id="UP000578112"/>
    </source>
</evidence>
<dbReference type="EMBL" id="JACHNH010000001">
    <property type="protein sequence ID" value="MBB4765145.1"/>
    <property type="molecule type" value="Genomic_DNA"/>
</dbReference>
<evidence type="ECO:0000313" key="2">
    <source>
        <dbReference type="EMBL" id="MBB4765145.1"/>
    </source>
</evidence>
<organism evidence="2 3">
    <name type="scientific">Actinoplanes digitatis</name>
    <dbReference type="NCBI Taxonomy" id="1868"/>
    <lineage>
        <taxon>Bacteria</taxon>
        <taxon>Bacillati</taxon>
        <taxon>Actinomycetota</taxon>
        <taxon>Actinomycetes</taxon>
        <taxon>Micromonosporales</taxon>
        <taxon>Micromonosporaceae</taxon>
        <taxon>Actinoplanes</taxon>
    </lineage>
</organism>
<protein>
    <submittedName>
        <fullName evidence="2">Cell division protein FtsB</fullName>
    </submittedName>
</protein>